<organism evidence="7 8">
    <name type="scientific">Vreelandella glaciei</name>
    <dbReference type="NCBI Taxonomy" id="186761"/>
    <lineage>
        <taxon>Bacteria</taxon>
        <taxon>Pseudomonadati</taxon>
        <taxon>Pseudomonadota</taxon>
        <taxon>Gammaproteobacteria</taxon>
        <taxon>Oceanospirillales</taxon>
        <taxon>Halomonadaceae</taxon>
        <taxon>Vreelandella</taxon>
    </lineage>
</organism>
<keyword evidence="4" id="KW-0410">Iron transport</keyword>
<dbReference type="Gene3D" id="3.40.50.1980">
    <property type="entry name" value="Nitrogenase molybdenum iron protein domain"/>
    <property type="match status" value="2"/>
</dbReference>
<dbReference type="Proteomes" id="UP000526892">
    <property type="component" value="Unassembled WGS sequence"/>
</dbReference>
<dbReference type="GO" id="GO:0030288">
    <property type="term" value="C:outer membrane-bounded periplasmic space"/>
    <property type="evidence" value="ECO:0007669"/>
    <property type="project" value="TreeGrafter"/>
</dbReference>
<dbReference type="GO" id="GO:1901678">
    <property type="term" value="P:iron coordination entity transport"/>
    <property type="evidence" value="ECO:0007669"/>
    <property type="project" value="UniProtKB-ARBA"/>
</dbReference>
<dbReference type="PANTHER" id="PTHR30532">
    <property type="entry name" value="IRON III DICITRATE-BINDING PERIPLASMIC PROTEIN"/>
    <property type="match status" value="1"/>
</dbReference>
<keyword evidence="5" id="KW-0732">Signal</keyword>
<gene>
    <name evidence="7" type="ORF">HZS80_17610</name>
</gene>
<name>A0A7Z0LVM6_9GAMM</name>
<dbReference type="RefSeq" id="WP_179916785.1">
    <property type="nucleotide sequence ID" value="NZ_JACCDE010000029.1"/>
</dbReference>
<keyword evidence="4" id="KW-0406">Ion transport</keyword>
<evidence type="ECO:0000256" key="1">
    <source>
        <dbReference type="ARBA" id="ARBA00004196"/>
    </source>
</evidence>
<protein>
    <submittedName>
        <fullName evidence="7">ABC transporter substrate-binding protein</fullName>
    </submittedName>
</protein>
<evidence type="ECO:0000256" key="2">
    <source>
        <dbReference type="ARBA" id="ARBA00008814"/>
    </source>
</evidence>
<comment type="caution">
    <text evidence="7">The sequence shown here is derived from an EMBL/GenBank/DDBJ whole genome shotgun (WGS) entry which is preliminary data.</text>
</comment>
<accession>A0A7Z0LVM6</accession>
<keyword evidence="4" id="KW-0408">Iron</keyword>
<evidence type="ECO:0000256" key="4">
    <source>
        <dbReference type="ARBA" id="ARBA00022496"/>
    </source>
</evidence>
<evidence type="ECO:0000256" key="3">
    <source>
        <dbReference type="ARBA" id="ARBA00022448"/>
    </source>
</evidence>
<dbReference type="EMBL" id="JACCDE010000029">
    <property type="protein sequence ID" value="NYS79505.1"/>
    <property type="molecule type" value="Genomic_DNA"/>
</dbReference>
<evidence type="ECO:0000256" key="5">
    <source>
        <dbReference type="ARBA" id="ARBA00022729"/>
    </source>
</evidence>
<keyword evidence="8" id="KW-1185">Reference proteome</keyword>
<keyword evidence="3" id="KW-0813">Transport</keyword>
<dbReference type="PANTHER" id="PTHR30532:SF1">
    <property type="entry name" value="IRON(3+)-HYDROXAMATE-BINDING PROTEIN FHUD"/>
    <property type="match status" value="1"/>
</dbReference>
<comment type="similarity">
    <text evidence="2">Belongs to the bacterial solute-binding protein 8 family.</text>
</comment>
<evidence type="ECO:0000313" key="7">
    <source>
        <dbReference type="EMBL" id="NYS79505.1"/>
    </source>
</evidence>
<dbReference type="InterPro" id="IPR051313">
    <property type="entry name" value="Bact_iron-sidero_bind"/>
</dbReference>
<dbReference type="PRINTS" id="PR01715">
    <property type="entry name" value="FERRIBNDNGPP"/>
</dbReference>
<feature type="domain" description="Fe/B12 periplasmic-binding" evidence="6">
    <location>
        <begin position="38"/>
        <end position="298"/>
    </location>
</feature>
<sequence length="300" mass="33582">MSTPLSQPKINNEFSLRAFFVCLSFFIPVTCLASPLPSTIALSWTTAETLVAIGAPPEGMSMRNNYQKWGSIRSIPEDTVEVGLSFQPNLELITSMHPDIIISDSVFAVSDEKLSDKYKTYRFTLYHEDVNRWNELTDFTREVSSAITLSDAGEMYIADVENKIEHLKNRLKEWNEPLLIIRALDSHHVRVYGKNSLVQAVLDRLGLANAWQEPTNQKGFSIVGVEELIDIDARLVIVEGPQLSGNIASQLYGRGLWQYVPSIREKNLITVPPFWVFGALPSALRFAESLVEALEGPATP</sequence>
<evidence type="ECO:0000313" key="8">
    <source>
        <dbReference type="Proteomes" id="UP000526892"/>
    </source>
</evidence>
<dbReference type="SUPFAM" id="SSF53807">
    <property type="entry name" value="Helical backbone' metal receptor"/>
    <property type="match status" value="1"/>
</dbReference>
<dbReference type="InterPro" id="IPR002491">
    <property type="entry name" value="ABC_transptr_periplasmic_BD"/>
</dbReference>
<dbReference type="AlphaFoldDB" id="A0A7Z0LVM6"/>
<dbReference type="Pfam" id="PF01497">
    <property type="entry name" value="Peripla_BP_2"/>
    <property type="match status" value="1"/>
</dbReference>
<proteinExistence type="inferred from homology"/>
<evidence type="ECO:0000259" key="6">
    <source>
        <dbReference type="PROSITE" id="PS50983"/>
    </source>
</evidence>
<reference evidence="7 8" key="1">
    <citation type="journal article" date="2003" name="Extremophiles">
        <title>Halomonas glaciei sp. nov. isolated from fast ice of Adelie Land, Antarctica.</title>
        <authorList>
            <person name="Reddy G.S."/>
            <person name="Raghavan P.U."/>
            <person name="Sarita N.B."/>
            <person name="Prakash J.S."/>
            <person name="Nagesh N."/>
            <person name="Delille D."/>
            <person name="Shivaji S."/>
        </authorList>
    </citation>
    <scope>NUCLEOTIDE SEQUENCE [LARGE SCALE GENOMIC DNA]</scope>
    <source>
        <strain evidence="7 8">DD39</strain>
    </source>
</reference>
<comment type="subcellular location">
    <subcellularLocation>
        <location evidence="1">Cell envelope</location>
    </subcellularLocation>
</comment>
<dbReference type="PROSITE" id="PS50983">
    <property type="entry name" value="FE_B12_PBP"/>
    <property type="match status" value="1"/>
</dbReference>